<dbReference type="InterPro" id="IPR046216">
    <property type="entry name" value="DUF6249"/>
</dbReference>
<evidence type="ECO:0000256" key="7">
    <source>
        <dbReference type="SAM" id="SignalP"/>
    </source>
</evidence>
<dbReference type="AlphaFoldDB" id="A0A4V3RKS7"/>
<sequence length="261" mass="28649">MKNFLLALMVVLTTCTVAIAQNQTTVVRDSVGKVKITVTKDNKAKTNNTAVTVIGVDTADIDSTEVDANSSNISTGHGKASFTFESDDDDFPFHGFGINGGILVAIISIIAVFGFPVFILFVIFFFRYKNRKARYRLAEQALAAGQPLPVEFIRENKTVDSRSQGIKNTFTGIGLFIFLWAITGKFGIGAIGLLVTFMGIGQWIIGSKQQAQGTDAPQMHTNHKDEKKNQDNVKNDSFEMIPFAPEEKDNGVNEEKNDENK</sequence>
<feature type="domain" description="DUF6249" evidence="8">
    <location>
        <begin position="106"/>
        <end position="206"/>
    </location>
</feature>
<evidence type="ECO:0000313" key="9">
    <source>
        <dbReference type="EMBL" id="TGY41110.1"/>
    </source>
</evidence>
<evidence type="ECO:0000256" key="5">
    <source>
        <dbReference type="SAM" id="MobiDB-lite"/>
    </source>
</evidence>
<accession>A0A4V3RKS7</accession>
<comment type="subcellular location">
    <subcellularLocation>
        <location evidence="1">Cell membrane</location>
        <topology evidence="1">Multi-pass membrane protein</topology>
    </subcellularLocation>
</comment>
<dbReference type="GO" id="GO:0005524">
    <property type="term" value="F:ATP binding"/>
    <property type="evidence" value="ECO:0007669"/>
    <property type="project" value="InterPro"/>
</dbReference>
<organism evidence="9 10">
    <name type="scientific">Bacteroides caecimuris</name>
    <dbReference type="NCBI Taxonomy" id="1796613"/>
    <lineage>
        <taxon>Bacteria</taxon>
        <taxon>Pseudomonadati</taxon>
        <taxon>Bacteroidota</taxon>
        <taxon>Bacteroidia</taxon>
        <taxon>Bacteroidales</taxon>
        <taxon>Bacteroidaceae</taxon>
        <taxon>Bacteroides</taxon>
    </lineage>
</organism>
<name>A0A4V3RKS7_9BACE</name>
<keyword evidence="3 6" id="KW-1133">Transmembrane helix</keyword>
<keyword evidence="4 6" id="KW-0472">Membrane</keyword>
<proteinExistence type="predicted"/>
<evidence type="ECO:0000313" key="10">
    <source>
        <dbReference type="Proteomes" id="UP000309566"/>
    </source>
</evidence>
<feature type="compositionally biased region" description="Basic and acidic residues" evidence="5">
    <location>
        <begin position="245"/>
        <end position="261"/>
    </location>
</feature>
<gene>
    <name evidence="9" type="ORF">E5353_01075</name>
</gene>
<evidence type="ECO:0000256" key="1">
    <source>
        <dbReference type="ARBA" id="ARBA00004651"/>
    </source>
</evidence>
<comment type="caution">
    <text evidence="9">The sequence shown here is derived from an EMBL/GenBank/DDBJ whole genome shotgun (WGS) entry which is preliminary data.</text>
</comment>
<dbReference type="InterPro" id="IPR036640">
    <property type="entry name" value="ABC1_TM_sf"/>
</dbReference>
<dbReference type="GO" id="GO:0005886">
    <property type="term" value="C:plasma membrane"/>
    <property type="evidence" value="ECO:0007669"/>
    <property type="project" value="UniProtKB-SubCell"/>
</dbReference>
<dbReference type="Proteomes" id="UP000309566">
    <property type="component" value="Unassembled WGS sequence"/>
</dbReference>
<evidence type="ECO:0000256" key="2">
    <source>
        <dbReference type="ARBA" id="ARBA00022692"/>
    </source>
</evidence>
<feature type="region of interest" description="Disordered" evidence="5">
    <location>
        <begin position="211"/>
        <end position="261"/>
    </location>
</feature>
<feature type="transmembrane region" description="Helical" evidence="6">
    <location>
        <begin position="102"/>
        <end position="126"/>
    </location>
</feature>
<dbReference type="SUPFAM" id="SSF90123">
    <property type="entry name" value="ABC transporter transmembrane region"/>
    <property type="match status" value="1"/>
</dbReference>
<feature type="signal peptide" evidence="7">
    <location>
        <begin position="1"/>
        <end position="20"/>
    </location>
</feature>
<dbReference type="Pfam" id="PF19762">
    <property type="entry name" value="DUF6249"/>
    <property type="match status" value="1"/>
</dbReference>
<keyword evidence="7" id="KW-0732">Signal</keyword>
<dbReference type="EMBL" id="SRYX01000002">
    <property type="protein sequence ID" value="TGY41110.1"/>
    <property type="molecule type" value="Genomic_DNA"/>
</dbReference>
<evidence type="ECO:0000256" key="4">
    <source>
        <dbReference type="ARBA" id="ARBA00023136"/>
    </source>
</evidence>
<evidence type="ECO:0000259" key="8">
    <source>
        <dbReference type="Pfam" id="PF19762"/>
    </source>
</evidence>
<evidence type="ECO:0000256" key="3">
    <source>
        <dbReference type="ARBA" id="ARBA00022989"/>
    </source>
</evidence>
<evidence type="ECO:0000256" key="6">
    <source>
        <dbReference type="SAM" id="Phobius"/>
    </source>
</evidence>
<feature type="chain" id="PRO_5020383268" description="DUF6249 domain-containing protein" evidence="7">
    <location>
        <begin position="21"/>
        <end position="261"/>
    </location>
</feature>
<protein>
    <recommendedName>
        <fullName evidence="8">DUF6249 domain-containing protein</fullName>
    </recommendedName>
</protein>
<dbReference type="RefSeq" id="WP_135998544.1">
    <property type="nucleotide sequence ID" value="NZ_SRYX01000002.1"/>
</dbReference>
<reference evidence="9 10" key="1">
    <citation type="submission" date="2019-04" db="EMBL/GenBank/DDBJ databases">
        <title>Microbes associate with the intestines of laboratory mice.</title>
        <authorList>
            <person name="Navarre W."/>
            <person name="Wong E."/>
            <person name="Huang K."/>
            <person name="Tropini C."/>
            <person name="Ng K."/>
            <person name="Yu B."/>
        </authorList>
    </citation>
    <scope>NUCLEOTIDE SEQUENCE [LARGE SCALE GENOMIC DNA]</scope>
    <source>
        <strain evidence="9 10">NM63_1-25</strain>
    </source>
</reference>
<feature type="compositionally biased region" description="Basic and acidic residues" evidence="5">
    <location>
        <begin position="222"/>
        <end position="237"/>
    </location>
</feature>
<keyword evidence="2 6" id="KW-0812">Transmembrane</keyword>